<proteinExistence type="predicted"/>
<comment type="caution">
    <text evidence="1">The sequence shown here is derived from an EMBL/GenBank/DDBJ whole genome shotgun (WGS) entry which is preliminary data.</text>
</comment>
<protein>
    <submittedName>
        <fullName evidence="1">Uncharacterized protein</fullName>
    </submittedName>
</protein>
<sequence length="71" mass="8217">MAFVTTDFCNDNRTRCALKDSRRKSLKKRDSPRVMPAGDCSIHEKEDIPVISYNSRYYAWSIKNPSDSDKT</sequence>
<keyword evidence="2" id="KW-1185">Reference proteome</keyword>
<accession>A0A9W9ZCR1</accession>
<dbReference type="EMBL" id="MU826361">
    <property type="protein sequence ID" value="KAJ7378940.1"/>
    <property type="molecule type" value="Genomic_DNA"/>
</dbReference>
<organism evidence="1 2">
    <name type="scientific">Desmophyllum pertusum</name>
    <dbReference type="NCBI Taxonomy" id="174260"/>
    <lineage>
        <taxon>Eukaryota</taxon>
        <taxon>Metazoa</taxon>
        <taxon>Cnidaria</taxon>
        <taxon>Anthozoa</taxon>
        <taxon>Hexacorallia</taxon>
        <taxon>Scleractinia</taxon>
        <taxon>Caryophylliina</taxon>
        <taxon>Caryophylliidae</taxon>
        <taxon>Desmophyllum</taxon>
    </lineage>
</organism>
<reference evidence="1" key="1">
    <citation type="submission" date="2023-01" db="EMBL/GenBank/DDBJ databases">
        <title>Genome assembly of the deep-sea coral Lophelia pertusa.</title>
        <authorList>
            <person name="Herrera S."/>
            <person name="Cordes E."/>
        </authorList>
    </citation>
    <scope>NUCLEOTIDE SEQUENCE</scope>
    <source>
        <strain evidence="1">USNM1676648</strain>
        <tissue evidence="1">Polyp</tissue>
    </source>
</reference>
<dbReference type="AlphaFoldDB" id="A0A9W9ZCR1"/>
<dbReference type="Proteomes" id="UP001163046">
    <property type="component" value="Unassembled WGS sequence"/>
</dbReference>
<evidence type="ECO:0000313" key="1">
    <source>
        <dbReference type="EMBL" id="KAJ7378940.1"/>
    </source>
</evidence>
<evidence type="ECO:0000313" key="2">
    <source>
        <dbReference type="Proteomes" id="UP001163046"/>
    </source>
</evidence>
<gene>
    <name evidence="1" type="ORF">OS493_019636</name>
</gene>
<name>A0A9W9ZCR1_9CNID</name>